<feature type="compositionally biased region" description="Basic and acidic residues" evidence="1">
    <location>
        <begin position="295"/>
        <end position="304"/>
    </location>
</feature>
<gene>
    <name evidence="4" type="ORF">AFUS01_LOCUS7747</name>
</gene>
<feature type="compositionally biased region" description="Basic and acidic residues" evidence="1">
    <location>
        <begin position="482"/>
        <end position="491"/>
    </location>
</feature>
<dbReference type="Pfam" id="PF13589">
    <property type="entry name" value="HATPase_c_3"/>
    <property type="match status" value="1"/>
</dbReference>
<feature type="region of interest" description="Disordered" evidence="1">
    <location>
        <begin position="290"/>
        <end position="313"/>
    </location>
</feature>
<keyword evidence="5" id="KW-1185">Reference proteome</keyword>
<protein>
    <submittedName>
        <fullName evidence="4">Uncharacterized protein</fullName>
    </submittedName>
</protein>
<dbReference type="GO" id="GO:0030983">
    <property type="term" value="F:mismatched DNA binding"/>
    <property type="evidence" value="ECO:0007669"/>
    <property type="project" value="InterPro"/>
</dbReference>
<organism evidence="4 5">
    <name type="scientific">Allacma fusca</name>
    <dbReference type="NCBI Taxonomy" id="39272"/>
    <lineage>
        <taxon>Eukaryota</taxon>
        <taxon>Metazoa</taxon>
        <taxon>Ecdysozoa</taxon>
        <taxon>Arthropoda</taxon>
        <taxon>Hexapoda</taxon>
        <taxon>Collembola</taxon>
        <taxon>Symphypleona</taxon>
        <taxon>Sminthuridae</taxon>
        <taxon>Allacma</taxon>
    </lineage>
</organism>
<dbReference type="GO" id="GO:0016887">
    <property type="term" value="F:ATP hydrolysis activity"/>
    <property type="evidence" value="ECO:0007669"/>
    <property type="project" value="InterPro"/>
</dbReference>
<dbReference type="OrthoDB" id="429932at2759"/>
<feature type="region of interest" description="Disordered" evidence="1">
    <location>
        <begin position="433"/>
        <end position="562"/>
    </location>
</feature>
<feature type="compositionally biased region" description="Basic and acidic residues" evidence="1">
    <location>
        <begin position="391"/>
        <end position="403"/>
    </location>
</feature>
<dbReference type="PANTHER" id="PTHR10073:SF47">
    <property type="entry name" value="DNA MISMATCH REPAIR PROTEIN MLH3"/>
    <property type="match status" value="1"/>
</dbReference>
<feature type="region of interest" description="Disordered" evidence="1">
    <location>
        <begin position="603"/>
        <end position="627"/>
    </location>
</feature>
<comment type="caution">
    <text evidence="4">The sequence shown here is derived from an EMBL/GenBank/DDBJ whole genome shotgun (WGS) entry which is preliminary data.</text>
</comment>
<dbReference type="EMBL" id="CAJVCH010052815">
    <property type="protein sequence ID" value="CAG7718352.1"/>
    <property type="molecule type" value="Genomic_DNA"/>
</dbReference>
<proteinExistence type="predicted"/>
<feature type="compositionally biased region" description="Basic residues" evidence="1">
    <location>
        <begin position="497"/>
        <end position="512"/>
    </location>
</feature>
<evidence type="ECO:0000313" key="5">
    <source>
        <dbReference type="Proteomes" id="UP000708208"/>
    </source>
</evidence>
<evidence type="ECO:0000256" key="1">
    <source>
        <dbReference type="SAM" id="MobiDB-lite"/>
    </source>
</evidence>
<dbReference type="PANTHER" id="PTHR10073">
    <property type="entry name" value="DNA MISMATCH REPAIR PROTEIN MLH, PMS, MUTL"/>
    <property type="match status" value="1"/>
</dbReference>
<accession>A0A8J2NU09</accession>
<feature type="domain" description="DNA mismatch repair protein S5" evidence="3">
    <location>
        <begin position="218"/>
        <end position="361"/>
    </location>
</feature>
<reference evidence="4" key="1">
    <citation type="submission" date="2021-06" db="EMBL/GenBank/DDBJ databases">
        <authorList>
            <person name="Hodson N. C."/>
            <person name="Mongue J. A."/>
            <person name="Jaron S. K."/>
        </authorList>
    </citation>
    <scope>NUCLEOTIDE SEQUENCE</scope>
</reference>
<dbReference type="SMART" id="SM01340">
    <property type="entry name" value="DNA_mis_repair"/>
    <property type="match status" value="1"/>
</dbReference>
<feature type="domain" description="MutL C-terminal dimerisation" evidence="2">
    <location>
        <begin position="1318"/>
        <end position="1493"/>
    </location>
</feature>
<dbReference type="GO" id="GO:0032300">
    <property type="term" value="C:mismatch repair complex"/>
    <property type="evidence" value="ECO:0007669"/>
    <property type="project" value="InterPro"/>
</dbReference>
<evidence type="ECO:0000259" key="3">
    <source>
        <dbReference type="SMART" id="SM01340"/>
    </source>
</evidence>
<feature type="region of interest" description="Disordered" evidence="1">
    <location>
        <begin position="884"/>
        <end position="924"/>
    </location>
</feature>
<feature type="compositionally biased region" description="Polar residues" evidence="1">
    <location>
        <begin position="896"/>
        <end position="905"/>
    </location>
</feature>
<dbReference type="InterPro" id="IPR013507">
    <property type="entry name" value="DNA_mismatch_S5_2-like"/>
</dbReference>
<feature type="region of interest" description="Disordered" evidence="1">
    <location>
        <begin position="371"/>
        <end position="403"/>
    </location>
</feature>
<dbReference type="GO" id="GO:0006298">
    <property type="term" value="P:mismatch repair"/>
    <property type="evidence" value="ECO:0007669"/>
    <property type="project" value="InterPro"/>
</dbReference>
<dbReference type="InterPro" id="IPR014790">
    <property type="entry name" value="MutL_C"/>
</dbReference>
<evidence type="ECO:0000313" key="4">
    <source>
        <dbReference type="EMBL" id="CAG7718352.1"/>
    </source>
</evidence>
<feature type="compositionally biased region" description="Basic and acidic residues" evidence="1">
    <location>
        <begin position="612"/>
        <end position="627"/>
    </location>
</feature>
<dbReference type="Proteomes" id="UP000708208">
    <property type="component" value="Unassembled WGS sequence"/>
</dbReference>
<evidence type="ECO:0000259" key="2">
    <source>
        <dbReference type="SMART" id="SM00853"/>
    </source>
</evidence>
<dbReference type="InterPro" id="IPR038973">
    <property type="entry name" value="MutL/Mlh/Pms-like"/>
</dbReference>
<feature type="compositionally biased region" description="Polar residues" evidence="1">
    <location>
        <begin position="533"/>
        <end position="545"/>
    </location>
</feature>
<dbReference type="GO" id="GO:0005524">
    <property type="term" value="F:ATP binding"/>
    <property type="evidence" value="ECO:0007669"/>
    <property type="project" value="InterPro"/>
</dbReference>
<dbReference type="Pfam" id="PF08676">
    <property type="entry name" value="MutL_C"/>
    <property type="match status" value="1"/>
</dbReference>
<name>A0A8J2NU09_9HEXA</name>
<dbReference type="GO" id="GO:0140664">
    <property type="term" value="F:ATP-dependent DNA damage sensor activity"/>
    <property type="evidence" value="ECO:0007669"/>
    <property type="project" value="InterPro"/>
</dbReference>
<sequence length="1527" mass="172111">MAKLLKLPTELANLIRSGVVAPTFVRCVEELVLNSIDAEATKVSIKINFEDYNLQVEDNGCGIEKEDLELVGERYYTSKAHTKNDLNNLQTYGYRGEALTSLIDCSSAVEIFTKTNFKSHVYVKKFKNGEASSVRRGPAGKVNNRGCVVTVRGMLSRCPVRQSKLDKKLQIQELLQMVEHLNLINPKLSIILRDDRTAGTLFESVPARSLQDALGRMYKKRSGLRHHEHLMELRDYTDFIEIASIISKDSHHNRHMQFLFVNRRFIPKSRIYKLLEEQLSSVLGFGIRQSTSSKDSQDFCDPRNVKKNSPKPGSNTAETYPVFIINITCPWTECMLTIEDNKNKVTFHNLHTLSAAIQTFATKFKRVFQPSHKLAPPPRVGAALMRNNSMDPKDRSSSNEREVLTARKVCERLTVHDMKGSVLSKPAIRARNDRELKLSQNKPLAETKDTDDESDSPIIRCDESDDSSEHHVPFENYLPEFTKSRLQDKKKPTSRLNRTHTHDIRKLKKRKQARESSTQANEIEVHQKKSRLTVPSQIFNKNWRNSSDRSQRQPSATSFSPEVDVVFMSSQTEVNDSHTLRDSHNSDSDVEFCDKMSVLSVSTKSQYPESAPKTDSRTRFEPPRQERKLSAPLSAYETVLPVVGPLNQRVGIPDYAVCMSKHISDRFHVNSRRSEFSYTSPQQLQQLFAGSAPAASKDFVTPENNRLRPHHPVAHLAIASKKPLQLEGKLYGRQTAGKNRGAVSSGTDGLNQNSVAVTELSKPIYVAAISRHQDNKASTYFSQDLHFDHQDGLAGVTLRSRAGESKSSSVKSEKRYGRVFNSQDFPVGVVNPDSPMGEIQGDFTPVQPEPTYSSNTGEYNDPRVGFWVQNVVPVGVGDERTPSAIMNLRNHGGHTDWNNTDSSNVKPRRRSNDGRSNGKDSSLCSSVEEYSQNMASFSQQFPEYRRPDHVREPIGALDFEENGESNFSKNNNHHLNDNHNFRRRDFESNAKRCNVHGFTDVQPEVPRQQRVAHYSFVVDESLLEFPTYQETSKYFQRNSVLEEAALDINPWPPEPSDGINLINSLGHIPMTPVAEKRLPEIKSMDEVLFTACNGIENTSENDLIPPLIEKEIHEEIGTNNVMNPDEEQDRTQEETNDTLASPLTITEISGFLAVGEESVVHSTEEKIMTEKDCLETILLNKQSSPNFRNAWLKKVFPEGAKKDWKWDDTFYKKVQPVSNLDQLNQMDSRLAETVISCFAEAYDDDLIMDKWDATSWIAATSAPRTSIEDFNSHKPAFPAGMPLDNMKSREIQLWSMKSIQDPQISCRFTKQDLARTLVIGQVDGKFIAAKISVDSTSAENCKKQILVLFDQHAVHERIRLEKLISESLEEVEGVKGIASVDISPPMLMNFADTEVSVMNNFKTSFASIGVTLEVSGPHAVKIFSAPKCFVKKISHMVRASRQEAIEQLVRSEIQEHVQNIIQTNGSPQPIPKIVMEVLKSAACKGAYKFGDQLSVESCIELMENLTSCKAPFQCAHGRPVLVPLLNL</sequence>
<dbReference type="SMART" id="SM00853">
    <property type="entry name" value="MutL_C"/>
    <property type="match status" value="1"/>
</dbReference>